<dbReference type="EMBL" id="CP159925">
    <property type="protein sequence ID" value="XCO75423.1"/>
    <property type="molecule type" value="Genomic_DNA"/>
</dbReference>
<gene>
    <name evidence="1" type="ORF">ABU614_01075</name>
</gene>
<evidence type="ECO:0000313" key="1">
    <source>
        <dbReference type="EMBL" id="XCO75423.1"/>
    </source>
</evidence>
<reference evidence="1" key="1">
    <citation type="submission" date="2024-06" db="EMBL/GenBank/DDBJ databases">
        <authorList>
            <person name="Li S."/>
        </authorList>
    </citation>
    <scope>NUCLEOTIDE SEQUENCE</scope>
    <source>
        <strain evidence="1">SR10</strain>
    </source>
</reference>
<organism evidence="1">
    <name type="scientific">Lysobacter firmicutimachus</name>
    <dbReference type="NCBI Taxonomy" id="1792846"/>
    <lineage>
        <taxon>Bacteria</taxon>
        <taxon>Pseudomonadati</taxon>
        <taxon>Pseudomonadota</taxon>
        <taxon>Gammaproteobacteria</taxon>
        <taxon>Lysobacterales</taxon>
        <taxon>Lysobacteraceae</taxon>
        <taxon>Lysobacter</taxon>
    </lineage>
</organism>
<accession>A0AAU8MUQ3</accession>
<proteinExistence type="predicted"/>
<dbReference type="RefSeq" id="WP_363798420.1">
    <property type="nucleotide sequence ID" value="NZ_CP159925.1"/>
</dbReference>
<protein>
    <submittedName>
        <fullName evidence="1">Uncharacterized protein</fullName>
    </submittedName>
</protein>
<sequence length="176" mass="20034">MNQDVFISDAELRSLSDYLERILRSGYAFSQRESSLTLFACYGLASILAERTDTVRTRRLDPKIVGQLVAECRRELAPVERAIDQAGSWSAKRWVPSEICADEMTLRWLHDEIARCFEGLEPEFVGLPVHQLNRAVQQARLMQVWDVADAKYQPSLRAAIRHLEQAITAAMCAPRN</sequence>
<name>A0AAU8MUQ3_9GAMM</name>
<dbReference type="AlphaFoldDB" id="A0AAU8MUQ3"/>